<dbReference type="AlphaFoldDB" id="A0A7D5SIN4"/>
<organism evidence="3">
    <name type="scientific">Myxococcus virescens</name>
    <dbReference type="NCBI Taxonomy" id="83456"/>
    <lineage>
        <taxon>Bacteria</taxon>
        <taxon>Pseudomonadati</taxon>
        <taxon>Myxococcota</taxon>
        <taxon>Myxococcia</taxon>
        <taxon>Myxococcales</taxon>
        <taxon>Cystobacterineae</taxon>
        <taxon>Myxococcaceae</taxon>
        <taxon>Myxococcus</taxon>
    </lineage>
</organism>
<reference evidence="3" key="1">
    <citation type="journal article" date="2020" name="ACS Chem. Biol.">
        <title>Biosynthesis of cittilins, unusual ribosomally synthesized and post-translationally modified peptides from Myxococcus xanthus.</title>
        <authorList>
            <person name="Hug J.J."/>
            <person name="Dastbaz J."/>
            <person name="Adam S."/>
            <person name="Revermann O."/>
            <person name="Koehnke J."/>
            <person name="Krug D."/>
            <person name="Muller R."/>
        </authorList>
    </citation>
    <scope>NUCLEOTIDE SEQUENCE</scope>
    <source>
        <strain evidence="3">ST200611</strain>
    </source>
</reference>
<proteinExistence type="inferred from homology"/>
<sequence>MKYLLMIYENEKAAEALSEAELQRMLGEYGTFTEAIQNSGHFVAGEELEPTAAATTVRIRDGKRLTTDGPFAETREQLGGFYLVEARDLDEAIGIASRIPAARTGSIEVRPVREFSMPQD</sequence>
<dbReference type="Pfam" id="PF03795">
    <property type="entry name" value="YCII"/>
    <property type="match status" value="1"/>
</dbReference>
<feature type="domain" description="YCII-related" evidence="2">
    <location>
        <begin position="1"/>
        <end position="116"/>
    </location>
</feature>
<evidence type="ECO:0000313" key="3">
    <source>
        <dbReference type="EMBL" id="QLH55556.1"/>
    </source>
</evidence>
<protein>
    <submittedName>
        <fullName evidence="3">DGPF domain-containing protein</fullName>
    </submittedName>
</protein>
<dbReference type="InterPro" id="IPR005545">
    <property type="entry name" value="YCII"/>
</dbReference>
<dbReference type="SUPFAM" id="SSF54909">
    <property type="entry name" value="Dimeric alpha+beta barrel"/>
    <property type="match status" value="1"/>
</dbReference>
<dbReference type="PANTHER" id="PTHR35174">
    <property type="entry name" value="BLL7171 PROTEIN-RELATED"/>
    <property type="match status" value="1"/>
</dbReference>
<evidence type="ECO:0000259" key="2">
    <source>
        <dbReference type="Pfam" id="PF03795"/>
    </source>
</evidence>
<comment type="similarity">
    <text evidence="1">Belongs to the YciI family.</text>
</comment>
<dbReference type="EMBL" id="MN731367">
    <property type="protein sequence ID" value="QLH55556.1"/>
    <property type="molecule type" value="Genomic_DNA"/>
</dbReference>
<name>A0A7D5SIN4_9BACT</name>
<accession>A0A7D5SIN4</accession>
<evidence type="ECO:0000256" key="1">
    <source>
        <dbReference type="ARBA" id="ARBA00007689"/>
    </source>
</evidence>
<dbReference type="InterPro" id="IPR011008">
    <property type="entry name" value="Dimeric_a/b-barrel"/>
</dbReference>
<dbReference type="Gene3D" id="3.30.70.1060">
    <property type="entry name" value="Dimeric alpha+beta barrel"/>
    <property type="match status" value="1"/>
</dbReference>
<dbReference type="PANTHER" id="PTHR35174:SF3">
    <property type="entry name" value="BLL7171 PROTEIN"/>
    <property type="match status" value="1"/>
</dbReference>